<dbReference type="InterPro" id="IPR018485">
    <property type="entry name" value="FGGY_C"/>
</dbReference>
<dbReference type="GO" id="GO:0016301">
    <property type="term" value="F:kinase activity"/>
    <property type="evidence" value="ECO:0007669"/>
    <property type="project" value="UniProtKB-KW"/>
</dbReference>
<dbReference type="InterPro" id="IPR000577">
    <property type="entry name" value="Carb_kinase_FGGY"/>
</dbReference>
<dbReference type="InterPro" id="IPR018484">
    <property type="entry name" value="FGGY_N"/>
</dbReference>
<evidence type="ECO:0000259" key="5">
    <source>
        <dbReference type="Pfam" id="PF02782"/>
    </source>
</evidence>
<organism evidence="6 7">
    <name type="scientific">Leptolinea tardivitalis</name>
    <dbReference type="NCBI Taxonomy" id="229920"/>
    <lineage>
        <taxon>Bacteria</taxon>
        <taxon>Bacillati</taxon>
        <taxon>Chloroflexota</taxon>
        <taxon>Anaerolineae</taxon>
        <taxon>Anaerolineales</taxon>
        <taxon>Anaerolineaceae</taxon>
        <taxon>Leptolinea</taxon>
    </lineage>
</organism>
<evidence type="ECO:0000313" key="6">
    <source>
        <dbReference type="EMBL" id="KPL73300.1"/>
    </source>
</evidence>
<sequence length="524" mass="58079">MTESPLILAIDHGTSCMKVALIRVDGQVVGWESQPVRLYLTPDGGAEQSPDEWWSVLLSTTQKLLERFPDAKKDVAAICASTQGEGTIPVDKDGHALMNCILWMDMRGEPHLKKQFHGLVNMGGVSVYNTLRWVTLTGGMPSLTGKDPSSHMLLVRDRFPEIYERTYKFLNVLDYLNMRLTGRFAATYDSILTSWVTDNRSPDAVHYHAGLVQSSGIAAEKYPEIVPCTAVLGNLKPEIADLLGLSRNVKVVAGAIDNTAAAIGAGTVADFAAHLYIGTSSWMAAHVPFKKTDIATSMASVPCALPGHYLLTALQATAGGNLTYLRDNILYHKDELLQEENVPDIFKVLDIIAARVPAGSNGVIYTPWIWGERAPIDDRAVRAGLYNLSLRNTREDIIRAFLEGIAYNTRWLLDPMQRFMGRKIYHVNIVGGGAQSDIWCQIFADVMNVEIHQVADPVYANARGAAWIGAVGMGEITFNDIPELVKFKNTYVPNPQNRNTYDSCFDIFKKIYQQMKGIYHQLNR</sequence>
<dbReference type="PATRIC" id="fig|229920.5.peg.2336"/>
<dbReference type="RefSeq" id="WP_062421710.1">
    <property type="nucleotide sequence ID" value="NZ_BBYA01000009.1"/>
</dbReference>
<evidence type="ECO:0000256" key="3">
    <source>
        <dbReference type="ARBA" id="ARBA00022777"/>
    </source>
</evidence>
<keyword evidence="7" id="KW-1185">Reference proteome</keyword>
<dbReference type="InterPro" id="IPR050406">
    <property type="entry name" value="FGGY_Carb_Kinase"/>
</dbReference>
<dbReference type="PIRSF" id="PIRSF000538">
    <property type="entry name" value="GlpK"/>
    <property type="match status" value="1"/>
</dbReference>
<dbReference type="PANTHER" id="PTHR43095">
    <property type="entry name" value="SUGAR KINASE"/>
    <property type="match status" value="1"/>
</dbReference>
<dbReference type="SUPFAM" id="SSF53067">
    <property type="entry name" value="Actin-like ATPase domain"/>
    <property type="match status" value="2"/>
</dbReference>
<accession>A0A0P6XMW8</accession>
<dbReference type="STRING" id="229920.ADM99_03520"/>
<feature type="domain" description="Carbohydrate kinase FGGY C-terminal" evidence="5">
    <location>
        <begin position="277"/>
        <end position="472"/>
    </location>
</feature>
<evidence type="ECO:0000313" key="7">
    <source>
        <dbReference type="Proteomes" id="UP000050430"/>
    </source>
</evidence>
<dbReference type="EMBL" id="LGCK01000006">
    <property type="protein sequence ID" value="KPL73300.1"/>
    <property type="molecule type" value="Genomic_DNA"/>
</dbReference>
<dbReference type="OrthoDB" id="9805576at2"/>
<name>A0A0P6XMW8_9CHLR</name>
<comment type="caution">
    <text evidence="6">The sequence shown here is derived from an EMBL/GenBank/DDBJ whole genome shotgun (WGS) entry which is preliminary data.</text>
</comment>
<dbReference type="CDD" id="cd07805">
    <property type="entry name" value="ASKHA_NBD_FGGY_CvXK-like"/>
    <property type="match status" value="1"/>
</dbReference>
<dbReference type="PANTHER" id="PTHR43095:SF5">
    <property type="entry name" value="XYLULOSE KINASE"/>
    <property type="match status" value="1"/>
</dbReference>
<dbReference type="Gene3D" id="3.30.420.40">
    <property type="match status" value="2"/>
</dbReference>
<dbReference type="Pfam" id="PF02782">
    <property type="entry name" value="FGGY_C"/>
    <property type="match status" value="1"/>
</dbReference>
<comment type="similarity">
    <text evidence="1">Belongs to the FGGY kinase family.</text>
</comment>
<keyword evidence="2" id="KW-0808">Transferase</keyword>
<evidence type="ECO:0000259" key="4">
    <source>
        <dbReference type="Pfam" id="PF00370"/>
    </source>
</evidence>
<dbReference type="InterPro" id="IPR043129">
    <property type="entry name" value="ATPase_NBD"/>
</dbReference>
<feature type="domain" description="Carbohydrate kinase FGGY N-terminal" evidence="4">
    <location>
        <begin position="7"/>
        <end position="264"/>
    </location>
</feature>
<protein>
    <submittedName>
        <fullName evidence="6">Xylulose kinase</fullName>
    </submittedName>
</protein>
<dbReference type="AlphaFoldDB" id="A0A0P6XMW8"/>
<evidence type="ECO:0000256" key="2">
    <source>
        <dbReference type="ARBA" id="ARBA00022679"/>
    </source>
</evidence>
<evidence type="ECO:0000256" key="1">
    <source>
        <dbReference type="ARBA" id="ARBA00009156"/>
    </source>
</evidence>
<dbReference type="Pfam" id="PF00370">
    <property type="entry name" value="FGGY_N"/>
    <property type="match status" value="1"/>
</dbReference>
<keyword evidence="3 6" id="KW-0418">Kinase</keyword>
<dbReference type="GO" id="GO:0005975">
    <property type="term" value="P:carbohydrate metabolic process"/>
    <property type="evidence" value="ECO:0007669"/>
    <property type="project" value="InterPro"/>
</dbReference>
<gene>
    <name evidence="6" type="ORF">ADM99_03520</name>
</gene>
<reference evidence="6 7" key="1">
    <citation type="submission" date="2015-07" db="EMBL/GenBank/DDBJ databases">
        <title>Genome sequence of Leptolinea tardivitalis DSM 16556.</title>
        <authorList>
            <person name="Hemp J."/>
            <person name="Ward L.M."/>
            <person name="Pace L.A."/>
            <person name="Fischer W.W."/>
        </authorList>
    </citation>
    <scope>NUCLEOTIDE SEQUENCE [LARGE SCALE GENOMIC DNA]</scope>
    <source>
        <strain evidence="6 7">YMTK-2</strain>
    </source>
</reference>
<proteinExistence type="inferred from homology"/>
<dbReference type="Proteomes" id="UP000050430">
    <property type="component" value="Unassembled WGS sequence"/>
</dbReference>